<dbReference type="EMBL" id="LT670849">
    <property type="protein sequence ID" value="SHN74142.1"/>
    <property type="molecule type" value="Genomic_DNA"/>
</dbReference>
<accession>A0A1M7TTT2</accession>
<keyword evidence="2" id="KW-1185">Reference proteome</keyword>
<dbReference type="InterPro" id="IPR019587">
    <property type="entry name" value="Polyketide_cyclase/dehydratase"/>
</dbReference>
<gene>
    <name evidence="1" type="ORF">SAMN05444170_2670</name>
</gene>
<dbReference type="SUPFAM" id="SSF55961">
    <property type="entry name" value="Bet v1-like"/>
    <property type="match status" value="1"/>
</dbReference>
<proteinExistence type="predicted"/>
<dbReference type="OrthoDB" id="9800600at2"/>
<organism evidence="1 2">
    <name type="scientific">Bradyrhizobium erythrophlei</name>
    <dbReference type="NCBI Taxonomy" id="1437360"/>
    <lineage>
        <taxon>Bacteria</taxon>
        <taxon>Pseudomonadati</taxon>
        <taxon>Pseudomonadota</taxon>
        <taxon>Alphaproteobacteria</taxon>
        <taxon>Hyphomicrobiales</taxon>
        <taxon>Nitrobacteraceae</taxon>
        <taxon>Bradyrhizobium</taxon>
    </lineage>
</organism>
<protein>
    <submittedName>
        <fullName evidence="1">Polyketide cyclase / dehydrase and lipid transport</fullName>
    </submittedName>
</protein>
<evidence type="ECO:0000313" key="1">
    <source>
        <dbReference type="EMBL" id="SHN74142.1"/>
    </source>
</evidence>
<dbReference type="InterPro" id="IPR023393">
    <property type="entry name" value="START-like_dom_sf"/>
</dbReference>
<dbReference type="Pfam" id="PF10604">
    <property type="entry name" value="Polyketide_cyc2"/>
    <property type="match status" value="1"/>
</dbReference>
<sequence>MNLQQSAEIRAEATSIWATLVDVERWSEWTRSIDKVERLDHGAFGIGSRARVHQPRIPVAVWTVTEFEPGRSFTWVSEAFGIRSVATHRLEPRGGGTVSVTLGFAQTGWLARLVRSRAEKITREYLALEAQGLKRRCEG</sequence>
<dbReference type="Gene3D" id="3.30.530.20">
    <property type="match status" value="1"/>
</dbReference>
<name>A0A1M7TTT2_9BRAD</name>
<dbReference type="RefSeq" id="WP_072818288.1">
    <property type="nucleotide sequence ID" value="NZ_LT670849.1"/>
</dbReference>
<dbReference type="Proteomes" id="UP000184096">
    <property type="component" value="Chromosome I"/>
</dbReference>
<evidence type="ECO:0000313" key="2">
    <source>
        <dbReference type="Proteomes" id="UP000184096"/>
    </source>
</evidence>
<dbReference type="AlphaFoldDB" id="A0A1M7TTT2"/>
<reference evidence="2" key="1">
    <citation type="submission" date="2016-11" db="EMBL/GenBank/DDBJ databases">
        <authorList>
            <person name="Varghese N."/>
            <person name="Submissions S."/>
        </authorList>
    </citation>
    <scope>NUCLEOTIDE SEQUENCE [LARGE SCALE GENOMIC DNA]</scope>
    <source>
        <strain evidence="2">GAS401</strain>
    </source>
</reference>